<dbReference type="GO" id="GO:0005829">
    <property type="term" value="C:cytosol"/>
    <property type="evidence" value="ECO:0007669"/>
    <property type="project" value="TreeGrafter"/>
</dbReference>
<dbReference type="PANTHER" id="PTHR48111:SF22">
    <property type="entry name" value="REGULATOR OF RPOS"/>
    <property type="match status" value="1"/>
</dbReference>
<feature type="modified residue" description="4-aspartylphosphate" evidence="7">
    <location>
        <position position="62"/>
    </location>
</feature>
<dbReference type="GO" id="GO:0006355">
    <property type="term" value="P:regulation of DNA-templated transcription"/>
    <property type="evidence" value="ECO:0007669"/>
    <property type="project" value="InterPro"/>
</dbReference>
<keyword evidence="12" id="KW-1185">Reference proteome</keyword>
<reference evidence="11 12" key="1">
    <citation type="submission" date="2016-10" db="EMBL/GenBank/DDBJ databases">
        <authorList>
            <person name="de Groot N.N."/>
        </authorList>
    </citation>
    <scope>NUCLEOTIDE SEQUENCE [LARGE SCALE GENOMIC DNA]</scope>
    <source>
        <strain evidence="11 12">DSM 43794</strain>
    </source>
</reference>
<evidence type="ECO:0000256" key="3">
    <source>
        <dbReference type="ARBA" id="ARBA00023012"/>
    </source>
</evidence>
<evidence type="ECO:0000256" key="1">
    <source>
        <dbReference type="ARBA" id="ARBA00004496"/>
    </source>
</evidence>
<dbReference type="RefSeq" id="WP_093257269.1">
    <property type="nucleotide sequence ID" value="NZ_FNKK01000002.1"/>
</dbReference>
<evidence type="ECO:0000256" key="5">
    <source>
        <dbReference type="ARBA" id="ARBA00023125"/>
    </source>
</evidence>
<dbReference type="FunFam" id="3.40.50.2300:FF:000001">
    <property type="entry name" value="DNA-binding response regulator PhoB"/>
    <property type="match status" value="1"/>
</dbReference>
<evidence type="ECO:0000259" key="10">
    <source>
        <dbReference type="PROSITE" id="PS51755"/>
    </source>
</evidence>
<feature type="DNA-binding region" description="OmpR/PhoB-type" evidence="8">
    <location>
        <begin position="135"/>
        <end position="233"/>
    </location>
</feature>
<accession>A0A1H1A8Y2</accession>
<organism evidence="11 12">
    <name type="scientific">Thermostaphylospora chromogena</name>
    <dbReference type="NCBI Taxonomy" id="35622"/>
    <lineage>
        <taxon>Bacteria</taxon>
        <taxon>Bacillati</taxon>
        <taxon>Actinomycetota</taxon>
        <taxon>Actinomycetes</taxon>
        <taxon>Streptosporangiales</taxon>
        <taxon>Thermomonosporaceae</taxon>
        <taxon>Thermostaphylospora</taxon>
    </lineage>
</organism>
<dbReference type="SMART" id="SM00862">
    <property type="entry name" value="Trans_reg_C"/>
    <property type="match status" value="1"/>
</dbReference>
<evidence type="ECO:0000259" key="9">
    <source>
        <dbReference type="PROSITE" id="PS50110"/>
    </source>
</evidence>
<feature type="domain" description="Response regulatory" evidence="9">
    <location>
        <begin position="13"/>
        <end position="127"/>
    </location>
</feature>
<dbReference type="AlphaFoldDB" id="A0A1H1A8Y2"/>
<feature type="domain" description="OmpR/PhoB-type" evidence="10">
    <location>
        <begin position="135"/>
        <end position="233"/>
    </location>
</feature>
<comment type="subcellular location">
    <subcellularLocation>
        <location evidence="1">Cytoplasm</location>
    </subcellularLocation>
</comment>
<dbReference type="STRING" id="35622.SAMN04489764_0379"/>
<dbReference type="GO" id="GO:0032993">
    <property type="term" value="C:protein-DNA complex"/>
    <property type="evidence" value="ECO:0007669"/>
    <property type="project" value="TreeGrafter"/>
</dbReference>
<dbReference type="CDD" id="cd00383">
    <property type="entry name" value="trans_reg_C"/>
    <property type="match status" value="1"/>
</dbReference>
<evidence type="ECO:0000256" key="6">
    <source>
        <dbReference type="ARBA" id="ARBA00023163"/>
    </source>
</evidence>
<keyword evidence="5 8" id="KW-0238">DNA-binding</keyword>
<keyword evidence="4" id="KW-0805">Transcription regulation</keyword>
<keyword evidence="6" id="KW-0804">Transcription</keyword>
<sequence length="235" mass="25694">MRENIAESAAGARLLVVDDEPELRDALSRALRLAGYRVAVAADGRSGLGAVATDRPDLVVLDVRMPDMGGIEVCRTLRKNGDGTPVLMLTALDGVRDRVAGLDAGADDYLVKPFALEELFARVRALLRRTPPGEGAPPSYADLTLLPHSRQGRRGERVFDLTRTEYALLDLLLRNAGQVLPREVILDRIWGYASAPGSNTLEVYIRYLRRKTEAGGEPRLIQTVHGLGYSLRKPA</sequence>
<keyword evidence="2 7" id="KW-0597">Phosphoprotein</keyword>
<dbReference type="PROSITE" id="PS51755">
    <property type="entry name" value="OMPR_PHOB"/>
    <property type="match status" value="1"/>
</dbReference>
<dbReference type="InterPro" id="IPR016032">
    <property type="entry name" value="Sig_transdc_resp-reg_C-effctor"/>
</dbReference>
<dbReference type="SMART" id="SM00448">
    <property type="entry name" value="REC"/>
    <property type="match status" value="1"/>
</dbReference>
<dbReference type="InterPro" id="IPR036388">
    <property type="entry name" value="WH-like_DNA-bd_sf"/>
</dbReference>
<dbReference type="Pfam" id="PF00486">
    <property type="entry name" value="Trans_reg_C"/>
    <property type="match status" value="1"/>
</dbReference>
<dbReference type="Gene3D" id="1.10.10.10">
    <property type="entry name" value="Winged helix-like DNA-binding domain superfamily/Winged helix DNA-binding domain"/>
    <property type="match status" value="1"/>
</dbReference>
<dbReference type="InterPro" id="IPR039420">
    <property type="entry name" value="WalR-like"/>
</dbReference>
<proteinExistence type="predicted"/>
<dbReference type="GO" id="GO:0000976">
    <property type="term" value="F:transcription cis-regulatory region binding"/>
    <property type="evidence" value="ECO:0007669"/>
    <property type="project" value="TreeGrafter"/>
</dbReference>
<dbReference type="InterPro" id="IPR001867">
    <property type="entry name" value="OmpR/PhoB-type_DNA-bd"/>
</dbReference>
<dbReference type="InterPro" id="IPR011006">
    <property type="entry name" value="CheY-like_superfamily"/>
</dbReference>
<evidence type="ECO:0000256" key="7">
    <source>
        <dbReference type="PROSITE-ProRule" id="PRU00169"/>
    </source>
</evidence>
<dbReference type="InterPro" id="IPR001789">
    <property type="entry name" value="Sig_transdc_resp-reg_receiver"/>
</dbReference>
<dbReference type="PROSITE" id="PS50110">
    <property type="entry name" value="RESPONSE_REGULATORY"/>
    <property type="match status" value="1"/>
</dbReference>
<evidence type="ECO:0000313" key="12">
    <source>
        <dbReference type="Proteomes" id="UP000217103"/>
    </source>
</evidence>
<dbReference type="Proteomes" id="UP000217103">
    <property type="component" value="Unassembled WGS sequence"/>
</dbReference>
<dbReference type="CDD" id="cd17627">
    <property type="entry name" value="REC_OmpR_PrrA-like"/>
    <property type="match status" value="1"/>
</dbReference>
<evidence type="ECO:0000256" key="8">
    <source>
        <dbReference type="PROSITE-ProRule" id="PRU01091"/>
    </source>
</evidence>
<evidence type="ECO:0000256" key="2">
    <source>
        <dbReference type="ARBA" id="ARBA00022553"/>
    </source>
</evidence>
<keyword evidence="3" id="KW-0902">Two-component regulatory system</keyword>
<dbReference type="OrthoDB" id="116118at2"/>
<dbReference type="EMBL" id="FNKK01000002">
    <property type="protein sequence ID" value="SDQ36040.1"/>
    <property type="molecule type" value="Genomic_DNA"/>
</dbReference>
<dbReference type="GO" id="GO:0000156">
    <property type="term" value="F:phosphorelay response regulator activity"/>
    <property type="evidence" value="ECO:0007669"/>
    <property type="project" value="TreeGrafter"/>
</dbReference>
<evidence type="ECO:0000313" key="11">
    <source>
        <dbReference type="EMBL" id="SDQ36040.1"/>
    </source>
</evidence>
<gene>
    <name evidence="11" type="ORF">SAMN04489764_0379</name>
</gene>
<dbReference type="Gene3D" id="6.10.250.690">
    <property type="match status" value="1"/>
</dbReference>
<dbReference type="Pfam" id="PF00072">
    <property type="entry name" value="Response_reg"/>
    <property type="match status" value="1"/>
</dbReference>
<protein>
    <submittedName>
        <fullName evidence="11">Two-component system, OmpR family, response regulator MprA</fullName>
    </submittedName>
</protein>
<dbReference type="SUPFAM" id="SSF46894">
    <property type="entry name" value="C-terminal effector domain of the bipartite response regulators"/>
    <property type="match status" value="1"/>
</dbReference>
<name>A0A1H1A8Y2_9ACTN</name>
<dbReference type="PANTHER" id="PTHR48111">
    <property type="entry name" value="REGULATOR OF RPOS"/>
    <property type="match status" value="1"/>
</dbReference>
<evidence type="ECO:0000256" key="4">
    <source>
        <dbReference type="ARBA" id="ARBA00023015"/>
    </source>
</evidence>
<dbReference type="Gene3D" id="3.40.50.2300">
    <property type="match status" value="1"/>
</dbReference>
<dbReference type="SUPFAM" id="SSF52172">
    <property type="entry name" value="CheY-like"/>
    <property type="match status" value="1"/>
</dbReference>